<keyword evidence="2" id="KW-1185">Reference proteome</keyword>
<dbReference type="InterPro" id="IPR019707">
    <property type="entry name" value="DUF2582"/>
</dbReference>
<dbReference type="InterPro" id="IPR036388">
    <property type="entry name" value="WH-like_DNA-bd_sf"/>
</dbReference>
<protein>
    <recommendedName>
        <fullName evidence="3">Winged helix-turn-helix domain-containing protein</fullName>
    </recommendedName>
</protein>
<accession>A0ABP1C598</accession>
<dbReference type="Proteomes" id="UP001497493">
    <property type="component" value="Chromosome"/>
</dbReference>
<organism evidence="1 2">
    <name type="scientific">Candidatus Methylocalor cossyra</name>
    <dbReference type="NCBI Taxonomy" id="3108543"/>
    <lineage>
        <taxon>Bacteria</taxon>
        <taxon>Pseudomonadati</taxon>
        <taxon>Pseudomonadota</taxon>
        <taxon>Gammaproteobacteria</taxon>
        <taxon>Methylococcales</taxon>
        <taxon>Methylococcaceae</taxon>
        <taxon>Candidatus Methylocalor</taxon>
    </lineage>
</organism>
<dbReference type="InterPro" id="IPR036390">
    <property type="entry name" value="WH_DNA-bd_sf"/>
</dbReference>
<evidence type="ECO:0000313" key="2">
    <source>
        <dbReference type="Proteomes" id="UP001497493"/>
    </source>
</evidence>
<sequence length="71" mass="7657">MSVDLNETVGSAAGKVWTFLSENGQASATKLAESTGLDRNDVQRAIGWLAREGKLTVELKGKNEFFSLVRG</sequence>
<evidence type="ECO:0008006" key="3">
    <source>
        <dbReference type="Google" id="ProtNLM"/>
    </source>
</evidence>
<dbReference type="RefSeq" id="WP_348758950.1">
    <property type="nucleotide sequence ID" value="NZ_OZ026884.1"/>
</dbReference>
<name>A0ABP1C598_9GAMM</name>
<reference evidence="1 2" key="1">
    <citation type="submission" date="2024-04" db="EMBL/GenBank/DDBJ databases">
        <authorList>
            <person name="Cremers G."/>
        </authorList>
    </citation>
    <scope>NUCLEOTIDE SEQUENCE [LARGE SCALE GENOMIC DNA]</scope>
    <source>
        <strain evidence="1">MeCH1-AG</strain>
    </source>
</reference>
<dbReference type="SUPFAM" id="SSF46785">
    <property type="entry name" value="Winged helix' DNA-binding domain"/>
    <property type="match status" value="1"/>
</dbReference>
<evidence type="ECO:0000313" key="1">
    <source>
        <dbReference type="EMBL" id="CAL1239390.1"/>
    </source>
</evidence>
<proteinExistence type="predicted"/>
<dbReference type="Pfam" id="PF10771">
    <property type="entry name" value="DUF2582"/>
    <property type="match status" value="1"/>
</dbReference>
<dbReference type="EMBL" id="OZ026884">
    <property type="protein sequence ID" value="CAL1239390.1"/>
    <property type="molecule type" value="Genomic_DNA"/>
</dbReference>
<gene>
    <name evidence="1" type="ORF">MECH1_V1_0614</name>
</gene>
<dbReference type="Gene3D" id="1.10.10.10">
    <property type="entry name" value="Winged helix-like DNA-binding domain superfamily/Winged helix DNA-binding domain"/>
    <property type="match status" value="1"/>
</dbReference>